<dbReference type="CDD" id="cd06548">
    <property type="entry name" value="GH18_chitinase"/>
    <property type="match status" value="1"/>
</dbReference>
<dbReference type="GO" id="GO:0008061">
    <property type="term" value="F:chitin binding"/>
    <property type="evidence" value="ECO:0007669"/>
    <property type="project" value="InterPro"/>
</dbReference>
<evidence type="ECO:0000313" key="10">
    <source>
        <dbReference type="Proteomes" id="UP000476064"/>
    </source>
</evidence>
<dbReference type="EC" id="3.2.1.14" evidence="2"/>
<comment type="similarity">
    <text evidence="7">Belongs to the glycosyl hydrolase 18 family.</text>
</comment>
<evidence type="ECO:0000256" key="1">
    <source>
        <dbReference type="ARBA" id="ARBA00000822"/>
    </source>
</evidence>
<dbReference type="KEGG" id="plyc:GXP70_29410"/>
<dbReference type="Gene3D" id="3.10.50.10">
    <property type="match status" value="1"/>
</dbReference>
<evidence type="ECO:0000256" key="2">
    <source>
        <dbReference type="ARBA" id="ARBA00012729"/>
    </source>
</evidence>
<evidence type="ECO:0000259" key="8">
    <source>
        <dbReference type="PROSITE" id="PS51910"/>
    </source>
</evidence>
<gene>
    <name evidence="9" type="ORF">GXP70_29410</name>
</gene>
<keyword evidence="3 6" id="KW-0378">Hydrolase</keyword>
<dbReference type="SUPFAM" id="SSF51445">
    <property type="entry name" value="(Trans)glycosidases"/>
    <property type="match status" value="1"/>
</dbReference>
<organism evidence="9 10">
    <name type="scientific">Paenibacillus lycopersici</name>
    <dbReference type="NCBI Taxonomy" id="2704462"/>
    <lineage>
        <taxon>Bacteria</taxon>
        <taxon>Bacillati</taxon>
        <taxon>Bacillota</taxon>
        <taxon>Bacilli</taxon>
        <taxon>Bacillales</taxon>
        <taxon>Paenibacillaceae</taxon>
        <taxon>Paenibacillus</taxon>
    </lineage>
</organism>
<dbReference type="GO" id="GO:0006032">
    <property type="term" value="P:chitin catabolic process"/>
    <property type="evidence" value="ECO:0007669"/>
    <property type="project" value="UniProtKB-KW"/>
</dbReference>
<sequence>MANSYFKVGYVSDSALPDMTREDLQKLTHINVAFGHVREDEIVTGHLKQVEAIHAIKRERPELKVILSVGGWSAGGFSEAASTEEGRQRMAASAARVVRTLPFDGIDLDWEYPCYGEAEIASSPADKQNFTLLLAAIREALDTQGAADGRYYMLTIAAGADQYYVDGTEMDKAQQYLDYVQLMTYDMRGGFQVLTGHHSNLYAPTGDLFRISTDASVRLFVNAGVPKHKLVIGAAFYSRQWNGVPNRNQGLHQMAASTGGYGPSFTDLDAEYIDKNGFVRYWDNEACAPYLFNGSSFISYEDEQSIRCKCEYVMNEGLAGVMFWEYSCDRTHRLLDAIHQGLVK</sequence>
<keyword evidence="4" id="KW-0146">Chitin degradation</keyword>
<protein>
    <recommendedName>
        <fullName evidence="2">chitinase</fullName>
        <ecNumber evidence="2">3.2.1.14</ecNumber>
    </recommendedName>
</protein>
<evidence type="ECO:0000256" key="7">
    <source>
        <dbReference type="RuleBase" id="RU004453"/>
    </source>
</evidence>
<dbReference type="InterPro" id="IPR017853">
    <property type="entry name" value="GH"/>
</dbReference>
<feature type="domain" description="GH18" evidence="8">
    <location>
        <begin position="5"/>
        <end position="344"/>
    </location>
</feature>
<dbReference type="GO" id="GO:0005975">
    <property type="term" value="P:carbohydrate metabolic process"/>
    <property type="evidence" value="ECO:0007669"/>
    <property type="project" value="InterPro"/>
</dbReference>
<evidence type="ECO:0000256" key="6">
    <source>
        <dbReference type="RuleBase" id="RU000489"/>
    </source>
</evidence>
<dbReference type="InterPro" id="IPR029070">
    <property type="entry name" value="Chitinase_insertion_sf"/>
</dbReference>
<dbReference type="InterPro" id="IPR011583">
    <property type="entry name" value="Chitinase_II/V-like_cat"/>
</dbReference>
<dbReference type="InterPro" id="IPR001223">
    <property type="entry name" value="Glyco_hydro18_cat"/>
</dbReference>
<evidence type="ECO:0000256" key="3">
    <source>
        <dbReference type="ARBA" id="ARBA00022801"/>
    </source>
</evidence>
<dbReference type="RefSeq" id="WP_162360229.1">
    <property type="nucleotide sequence ID" value="NZ_CP048209.1"/>
</dbReference>
<dbReference type="InterPro" id="IPR001579">
    <property type="entry name" value="Glyco_hydro_18_chit_AS"/>
</dbReference>
<keyword evidence="4" id="KW-0624">Polysaccharide degradation</keyword>
<keyword evidence="10" id="KW-1185">Reference proteome</keyword>
<proteinExistence type="inferred from homology"/>
<keyword evidence="5 6" id="KW-0326">Glycosidase</keyword>
<keyword evidence="4" id="KW-0119">Carbohydrate metabolism</keyword>
<accession>A0A6C0G7E8</accession>
<evidence type="ECO:0000256" key="4">
    <source>
        <dbReference type="ARBA" id="ARBA00023024"/>
    </source>
</evidence>
<evidence type="ECO:0000313" key="9">
    <source>
        <dbReference type="EMBL" id="QHT63670.1"/>
    </source>
</evidence>
<dbReference type="PROSITE" id="PS51910">
    <property type="entry name" value="GH18_2"/>
    <property type="match status" value="1"/>
</dbReference>
<dbReference type="SUPFAM" id="SSF54556">
    <property type="entry name" value="Chitinase insertion domain"/>
    <property type="match status" value="1"/>
</dbReference>
<evidence type="ECO:0000256" key="5">
    <source>
        <dbReference type="ARBA" id="ARBA00023295"/>
    </source>
</evidence>
<dbReference type="Proteomes" id="UP000476064">
    <property type="component" value="Chromosome"/>
</dbReference>
<dbReference type="EMBL" id="CP048209">
    <property type="protein sequence ID" value="QHT63670.1"/>
    <property type="molecule type" value="Genomic_DNA"/>
</dbReference>
<dbReference type="AlphaFoldDB" id="A0A6C0G7E8"/>
<dbReference type="PROSITE" id="PS01095">
    <property type="entry name" value="GH18_1"/>
    <property type="match status" value="1"/>
</dbReference>
<dbReference type="InterPro" id="IPR050314">
    <property type="entry name" value="Glycosyl_Hydrlase_18"/>
</dbReference>
<reference evidence="9 10" key="1">
    <citation type="submission" date="2020-01" db="EMBL/GenBank/DDBJ databases">
        <title>Paenibacillus sp. nov., isolated from tomato rhizosphere.</title>
        <authorList>
            <person name="Weon H.-Y."/>
            <person name="Lee S.A."/>
        </authorList>
    </citation>
    <scope>NUCLEOTIDE SEQUENCE [LARGE SCALE GENOMIC DNA]</scope>
    <source>
        <strain evidence="9 10">12200R-189</strain>
    </source>
</reference>
<dbReference type="PANTHER" id="PTHR11177:SF317">
    <property type="entry name" value="CHITINASE 12-RELATED"/>
    <property type="match status" value="1"/>
</dbReference>
<name>A0A6C0G7E8_9BACL</name>
<dbReference type="Pfam" id="PF00704">
    <property type="entry name" value="Glyco_hydro_18"/>
    <property type="match status" value="1"/>
</dbReference>
<dbReference type="GO" id="GO:0008843">
    <property type="term" value="F:endochitinase activity"/>
    <property type="evidence" value="ECO:0007669"/>
    <property type="project" value="UniProtKB-EC"/>
</dbReference>
<comment type="catalytic activity">
    <reaction evidence="1">
        <text>Random endo-hydrolysis of N-acetyl-beta-D-glucosaminide (1-&gt;4)-beta-linkages in chitin and chitodextrins.</text>
        <dbReference type="EC" id="3.2.1.14"/>
    </reaction>
</comment>
<dbReference type="PANTHER" id="PTHR11177">
    <property type="entry name" value="CHITINASE"/>
    <property type="match status" value="1"/>
</dbReference>
<dbReference type="Gene3D" id="3.20.20.80">
    <property type="entry name" value="Glycosidases"/>
    <property type="match status" value="1"/>
</dbReference>
<dbReference type="SMART" id="SM00636">
    <property type="entry name" value="Glyco_18"/>
    <property type="match status" value="1"/>
</dbReference>